<dbReference type="EMBL" id="WNJL01000037">
    <property type="protein sequence ID" value="NDU43303.1"/>
    <property type="molecule type" value="Genomic_DNA"/>
</dbReference>
<reference evidence="1" key="1">
    <citation type="submission" date="2019-11" db="EMBL/GenBank/DDBJ databases">
        <title>Acidithiobacillus ferrianus sp. nov.: a facultatively anaerobic and extremely acidophilic chemolithoautotroph.</title>
        <authorList>
            <person name="Norris P.R."/>
            <person name="Falagan C."/>
            <person name="Moya-Beltran A."/>
            <person name="Castro M."/>
            <person name="Quatrini R."/>
            <person name="Johnson D.B."/>
        </authorList>
    </citation>
    <scope>NUCLEOTIDE SEQUENCE [LARGE SCALE GENOMIC DNA]</scope>
    <source>
        <strain evidence="1">MG</strain>
    </source>
</reference>
<dbReference type="InterPro" id="IPR023138">
    <property type="entry name" value="NMB0513-like_sf"/>
</dbReference>
<sequence>MDIEEFIRQDDSLETWEQACSYGFNTWFSLLLYHIWQDVDHVKVDSKGAPVSRSEKKALMLAIIDRLLSEGRIVFDDSYTDKFTIWHVDKGVILKCLDDEWPDMNDPDYDDKMIILFLDKIGLPGLILQEKRTKRGVLVRSGLMA</sequence>
<dbReference type="SUPFAM" id="SSF160472">
    <property type="entry name" value="NMB0513-like"/>
    <property type="match status" value="1"/>
</dbReference>
<protein>
    <submittedName>
        <fullName evidence="1">Uncharacterized protein</fullName>
    </submittedName>
</protein>
<evidence type="ECO:0000313" key="1">
    <source>
        <dbReference type="EMBL" id="NDU43303.1"/>
    </source>
</evidence>
<organism evidence="1">
    <name type="scientific">Acidithiobacillus ferrianus</name>
    <dbReference type="NCBI Taxonomy" id="2678518"/>
    <lineage>
        <taxon>Bacteria</taxon>
        <taxon>Pseudomonadati</taxon>
        <taxon>Pseudomonadota</taxon>
        <taxon>Acidithiobacillia</taxon>
        <taxon>Acidithiobacillales</taxon>
        <taxon>Acidithiobacillaceae</taxon>
        <taxon>Acidithiobacillus</taxon>
    </lineage>
</organism>
<comment type="caution">
    <text evidence="1">The sequence shown here is derived from an EMBL/GenBank/DDBJ whole genome shotgun (WGS) entry which is preliminary data.</text>
</comment>
<gene>
    <name evidence="1" type="ORF">GL267_11865</name>
</gene>
<dbReference type="RefSeq" id="WP_163098510.1">
    <property type="nucleotide sequence ID" value="NZ_CP127523.1"/>
</dbReference>
<proteinExistence type="predicted"/>
<accession>A0A845U8X8</accession>
<dbReference type="AlphaFoldDB" id="A0A845U8X8"/>
<name>A0A845U8X8_9PROT</name>